<dbReference type="InterPro" id="IPR032675">
    <property type="entry name" value="LRR_dom_sf"/>
</dbReference>
<organism evidence="1 2">
    <name type="scientific">Basidiobolus meristosporus CBS 931.73</name>
    <dbReference type="NCBI Taxonomy" id="1314790"/>
    <lineage>
        <taxon>Eukaryota</taxon>
        <taxon>Fungi</taxon>
        <taxon>Fungi incertae sedis</taxon>
        <taxon>Zoopagomycota</taxon>
        <taxon>Entomophthoromycotina</taxon>
        <taxon>Basidiobolomycetes</taxon>
        <taxon>Basidiobolales</taxon>
        <taxon>Basidiobolaceae</taxon>
        <taxon>Basidiobolus</taxon>
    </lineage>
</organism>
<dbReference type="PANTHER" id="PTHR13318">
    <property type="entry name" value="PARTNER OF PAIRED, ISOFORM B-RELATED"/>
    <property type="match status" value="1"/>
</dbReference>
<evidence type="ECO:0000313" key="2">
    <source>
        <dbReference type="Proteomes" id="UP000193498"/>
    </source>
</evidence>
<accession>A0A1Y1YN36</accession>
<keyword evidence="2" id="KW-1185">Reference proteome</keyword>
<reference evidence="1 2" key="1">
    <citation type="submission" date="2016-07" db="EMBL/GenBank/DDBJ databases">
        <title>Pervasive Adenine N6-methylation of Active Genes in Fungi.</title>
        <authorList>
            <consortium name="DOE Joint Genome Institute"/>
            <person name="Mondo S.J."/>
            <person name="Dannebaum R.O."/>
            <person name="Kuo R.C."/>
            <person name="Labutti K."/>
            <person name="Haridas S."/>
            <person name="Kuo A."/>
            <person name="Salamov A."/>
            <person name="Ahrendt S.R."/>
            <person name="Lipzen A."/>
            <person name="Sullivan W."/>
            <person name="Andreopoulos W.B."/>
            <person name="Clum A."/>
            <person name="Lindquist E."/>
            <person name="Daum C."/>
            <person name="Ramamoorthy G.K."/>
            <person name="Gryganskyi A."/>
            <person name="Culley D."/>
            <person name="Magnuson J.K."/>
            <person name="James T.Y."/>
            <person name="O'Malley M.A."/>
            <person name="Stajich J.E."/>
            <person name="Spatafora J.W."/>
            <person name="Visel A."/>
            <person name="Grigoriev I.V."/>
        </authorList>
    </citation>
    <scope>NUCLEOTIDE SEQUENCE [LARGE SCALE GENOMIC DNA]</scope>
    <source>
        <strain evidence="1 2">CBS 931.73</strain>
    </source>
</reference>
<dbReference type="AlphaFoldDB" id="A0A1Y1YN36"/>
<dbReference type="GO" id="GO:0031146">
    <property type="term" value="P:SCF-dependent proteasomal ubiquitin-dependent protein catabolic process"/>
    <property type="evidence" value="ECO:0007669"/>
    <property type="project" value="TreeGrafter"/>
</dbReference>
<comment type="caution">
    <text evidence="1">The sequence shown here is derived from an EMBL/GenBank/DDBJ whole genome shotgun (WGS) entry which is preliminary data.</text>
</comment>
<sequence>MPLLWCSPNFTTQESVVSFEKAIDSNPYLSTLVNRFDLADYKSEIVDRNTRSMKQFANLRSLHLPASTSLDSLDLDHMQHLEEITDLNVELSMQGLTRMATILSSKKFQKIGLTFQSGTSPLDLTILSSIPTLSNVVSLSMAFGSDLGLDLLRHLLTKFPNLDSFEINSKYTPRCIVALLAESCPRITKLSLGTFSGLGEEYLDDLCRDLELHYSRQLREFSIYFFNDWPIYSERFTRSLFKSFYNVETLRLSGIRLNNAIVQNLAESLSSKIKTLELTCVSYRDIFADEPWSNLFARVGPRLKNLVLVRGCLPPNIGKSIAQHCPILEDLTLACTNIADASVAWVAQTCGRRLRHLDVSDTNITKVGLRYVFQYCSGLQNLSLAKLSSQLELGGGFEVFLAQYGRQLLHLDLSFQTIGDQLLYAIGRHARGLRELAFTDQPGINDHAVSSVMSNCRKLKRLSVRRYSRTSHSISQEMLDTVDQHFVHMDLSHRDPKRF</sequence>
<protein>
    <submittedName>
        <fullName evidence="1">RNI-like protein</fullName>
    </submittedName>
</protein>
<dbReference type="EMBL" id="MCFE01000101">
    <property type="protein sequence ID" value="ORX99176.1"/>
    <property type="molecule type" value="Genomic_DNA"/>
</dbReference>
<dbReference type="SUPFAM" id="SSF52047">
    <property type="entry name" value="RNI-like"/>
    <property type="match status" value="1"/>
</dbReference>
<dbReference type="SMART" id="SM00367">
    <property type="entry name" value="LRR_CC"/>
    <property type="match status" value="4"/>
</dbReference>
<dbReference type="InterPro" id="IPR006553">
    <property type="entry name" value="Leu-rich_rpt_Cys-con_subtyp"/>
</dbReference>
<dbReference type="InParanoid" id="A0A1Y1YN36"/>
<dbReference type="Gene3D" id="3.80.10.10">
    <property type="entry name" value="Ribonuclease Inhibitor"/>
    <property type="match status" value="2"/>
</dbReference>
<dbReference type="GO" id="GO:0019005">
    <property type="term" value="C:SCF ubiquitin ligase complex"/>
    <property type="evidence" value="ECO:0007669"/>
    <property type="project" value="TreeGrafter"/>
</dbReference>
<gene>
    <name evidence="1" type="ORF">K493DRAFT_313326</name>
</gene>
<dbReference type="PANTHER" id="PTHR13318:SF95">
    <property type="entry name" value="F-BOX PROTEIN YLR352W"/>
    <property type="match status" value="1"/>
</dbReference>
<dbReference type="Proteomes" id="UP000193498">
    <property type="component" value="Unassembled WGS sequence"/>
</dbReference>
<dbReference type="OrthoDB" id="550575at2759"/>
<name>A0A1Y1YN36_9FUNG</name>
<proteinExistence type="predicted"/>
<evidence type="ECO:0000313" key="1">
    <source>
        <dbReference type="EMBL" id="ORX99176.1"/>
    </source>
</evidence>